<evidence type="ECO:0000259" key="3">
    <source>
        <dbReference type="SMART" id="SM01347"/>
    </source>
</evidence>
<dbReference type="SUPFAM" id="SSF56300">
    <property type="entry name" value="Metallo-dependent phosphatases"/>
    <property type="match status" value="1"/>
</dbReference>
<dbReference type="GO" id="GO:0000723">
    <property type="term" value="P:telomere maintenance"/>
    <property type="evidence" value="ECO:0007669"/>
    <property type="project" value="TreeGrafter"/>
</dbReference>
<dbReference type="CDD" id="cd00840">
    <property type="entry name" value="MPP_Mre11_N"/>
    <property type="match status" value="1"/>
</dbReference>
<dbReference type="InterPro" id="IPR029052">
    <property type="entry name" value="Metallo-depent_PP-like"/>
</dbReference>
<feature type="compositionally biased region" description="Basic and acidic residues" evidence="2">
    <location>
        <begin position="221"/>
        <end position="232"/>
    </location>
</feature>
<feature type="compositionally biased region" description="Polar residues" evidence="2">
    <location>
        <begin position="1105"/>
        <end position="1125"/>
    </location>
</feature>
<evidence type="ECO:0000256" key="1">
    <source>
        <dbReference type="ARBA" id="ARBA00022801"/>
    </source>
</evidence>
<feature type="compositionally biased region" description="Low complexity" evidence="2">
    <location>
        <begin position="940"/>
        <end position="951"/>
    </location>
</feature>
<protein>
    <submittedName>
        <fullName evidence="4">Double-strand break repair protein, putative</fullName>
    </submittedName>
</protein>
<feature type="region of interest" description="Disordered" evidence="2">
    <location>
        <begin position="867"/>
        <end position="1241"/>
    </location>
</feature>
<dbReference type="InterPro" id="IPR041796">
    <property type="entry name" value="Mre11_N"/>
</dbReference>
<feature type="region of interest" description="Disordered" evidence="2">
    <location>
        <begin position="629"/>
        <end position="666"/>
    </location>
</feature>
<dbReference type="Pfam" id="PF04152">
    <property type="entry name" value="Mre11_DNA_bind"/>
    <property type="match status" value="1"/>
</dbReference>
<dbReference type="Pfam" id="PF00149">
    <property type="entry name" value="Metallophos"/>
    <property type="match status" value="2"/>
</dbReference>
<dbReference type="GO" id="GO:0030145">
    <property type="term" value="F:manganese ion binding"/>
    <property type="evidence" value="ECO:0007669"/>
    <property type="project" value="InterPro"/>
</dbReference>
<dbReference type="GO" id="GO:0006303">
    <property type="term" value="P:double-strand break repair via nonhomologous end joining"/>
    <property type="evidence" value="ECO:0007669"/>
    <property type="project" value="TreeGrafter"/>
</dbReference>
<feature type="compositionally biased region" description="Basic residues" evidence="2">
    <location>
        <begin position="1002"/>
        <end position="1012"/>
    </location>
</feature>
<keyword evidence="1" id="KW-0378">Hydrolase</keyword>
<feature type="compositionally biased region" description="Polar residues" evidence="2">
    <location>
        <begin position="1052"/>
        <end position="1061"/>
    </location>
</feature>
<feature type="compositionally biased region" description="Basic and acidic residues" evidence="2">
    <location>
        <begin position="72"/>
        <end position="86"/>
    </location>
</feature>
<feature type="compositionally biased region" description="Acidic residues" evidence="2">
    <location>
        <begin position="1041"/>
        <end position="1051"/>
    </location>
</feature>
<feature type="domain" description="Mre11 DNA-binding" evidence="3">
    <location>
        <begin position="548"/>
        <end position="790"/>
    </location>
</feature>
<evidence type="ECO:0000256" key="2">
    <source>
        <dbReference type="SAM" id="MobiDB-lite"/>
    </source>
</evidence>
<dbReference type="InterPro" id="IPR038487">
    <property type="entry name" value="Mre11_capping_dom"/>
</dbReference>
<dbReference type="GO" id="GO:0000724">
    <property type="term" value="P:double-strand break repair via homologous recombination"/>
    <property type="evidence" value="ECO:0007669"/>
    <property type="project" value="TreeGrafter"/>
</dbReference>
<dbReference type="GO" id="GO:0000014">
    <property type="term" value="F:single-stranded DNA endodeoxyribonuclease activity"/>
    <property type="evidence" value="ECO:0007669"/>
    <property type="project" value="TreeGrafter"/>
</dbReference>
<dbReference type="AlphaFoldDB" id="A0A0F7UMI2"/>
<reference evidence="4" key="1">
    <citation type="journal article" date="2015" name="PLoS ONE">
        <title>Comprehensive Evaluation of Toxoplasma gondii VEG and Neospora caninum LIV Genomes with Tachyzoite Stage Transcriptome and Proteome Defines Novel Transcript Features.</title>
        <authorList>
            <person name="Ramaprasad A."/>
            <person name="Mourier T."/>
            <person name="Naeem R."/>
            <person name="Malas T.B."/>
            <person name="Moussa E."/>
            <person name="Panigrahi A."/>
            <person name="Vermont S.J."/>
            <person name="Otto T.D."/>
            <person name="Wastling J."/>
            <person name="Pain A."/>
        </authorList>
    </citation>
    <scope>NUCLEOTIDE SEQUENCE</scope>
    <source>
        <strain evidence="4">Liverpool</strain>
    </source>
</reference>
<feature type="compositionally biased region" description="Basic and acidic residues" evidence="2">
    <location>
        <begin position="127"/>
        <end position="141"/>
    </location>
</feature>
<gene>
    <name evidence="4" type="ORF">BN1204_067970</name>
</gene>
<dbReference type="GO" id="GO:0007095">
    <property type="term" value="P:mitotic G2 DNA damage checkpoint signaling"/>
    <property type="evidence" value="ECO:0007669"/>
    <property type="project" value="TreeGrafter"/>
</dbReference>
<dbReference type="GO" id="GO:0097552">
    <property type="term" value="P:mitochondrial double-strand break repair via homologous recombination"/>
    <property type="evidence" value="ECO:0007669"/>
    <property type="project" value="TreeGrafter"/>
</dbReference>
<dbReference type="InterPro" id="IPR007281">
    <property type="entry name" value="Mre11_DNA-bd"/>
</dbReference>
<dbReference type="GO" id="GO:0030870">
    <property type="term" value="C:Mre11 complex"/>
    <property type="evidence" value="ECO:0007669"/>
    <property type="project" value="TreeGrafter"/>
</dbReference>
<feature type="compositionally biased region" description="Basic and acidic residues" evidence="2">
    <location>
        <begin position="34"/>
        <end position="43"/>
    </location>
</feature>
<feature type="compositionally biased region" description="Polar residues" evidence="2">
    <location>
        <begin position="1203"/>
        <end position="1214"/>
    </location>
</feature>
<dbReference type="SMART" id="SM01347">
    <property type="entry name" value="Mre11_DNA_bind"/>
    <property type="match status" value="1"/>
</dbReference>
<dbReference type="GO" id="GO:0035861">
    <property type="term" value="C:site of double-strand break"/>
    <property type="evidence" value="ECO:0007669"/>
    <property type="project" value="TreeGrafter"/>
</dbReference>
<feature type="region of interest" description="Disordered" evidence="2">
    <location>
        <begin position="15"/>
        <end position="232"/>
    </location>
</feature>
<feature type="compositionally biased region" description="Low complexity" evidence="2">
    <location>
        <begin position="1158"/>
        <end position="1167"/>
    </location>
</feature>
<feature type="compositionally biased region" description="Basic and acidic residues" evidence="2">
    <location>
        <begin position="100"/>
        <end position="116"/>
    </location>
</feature>
<organism evidence="4">
    <name type="scientific">Neospora caninum (strain Liverpool)</name>
    <dbReference type="NCBI Taxonomy" id="572307"/>
    <lineage>
        <taxon>Eukaryota</taxon>
        <taxon>Sar</taxon>
        <taxon>Alveolata</taxon>
        <taxon>Apicomplexa</taxon>
        <taxon>Conoidasida</taxon>
        <taxon>Coccidia</taxon>
        <taxon>Eucoccidiorida</taxon>
        <taxon>Eimeriorina</taxon>
        <taxon>Sarcocystidae</taxon>
        <taxon>Neospora</taxon>
    </lineage>
</organism>
<sequence>MASALRSAFDELLSQGEFPFDDQPQETAPASRVTQRERVRRENPVSPPQACSSACLPLFEEDEDDAYQGSAEDARERERKEQRREQTSSFFPPSQAACRDTSRELGVRIPHGKADRGLGPASRKRGRFQDRSPTSRDEDGGAHVTRGSGRCGEQMFSSEAAESLPRAPAPRAFLDSSLRASPLRASPPPDAGASRSGCSFLRRRPSSSQRMEEGGETAGSEDTREREERGDEDVLRILVATDTHLGYKAEDSERGGDSFETFEEILEIGRNLKVDFLLHGGDLFDENRPSRATMYRTFCLLRKFCFGDGAVSFEVLQSAAESSRRDAGDGKDNDAAAAEKTSGKKVDGFRFGLNYLDENINVCMPIFAMHGNHDDPGEQSHLSPLDLLEAAHLINYFGRCEASDEVTIKPILIRKGRTKVAIYGVGWIRDARLHRAFNNEKVRFLVPSSSDSGDSVDDWFNIMVVHQNMYKGAFGGQPAKNCIHEQMLPDFLDLAIWGHEHDCHVDLRESPQGTFRILQPGSSIATSLVAGEALPKHVFLLEVRGENYRITPQRLRTVRPLIFEDLTLADLLQAPPLASSLGAPAAPQRIPAKRGGSRNLQTAQPAEDRDVWQLLTDAVEALLSRYALERGETGQDREEGEDDRGDDRGGAASGTQGRLGGEKAKREDAGEADAFELFCNYSTKKKKKLPLLRLRVEHSGFSTVSTSRFGAQFVGRVANPGDILHFYRKRATTHHPPGEKLSQRLPDLEIEEIAGDDTSEIRDIIFHFLEEANTLDLLPEPDFNVAVQDFVVKMDTNAIAAFVDRSVQAARREAKSKLHVLAPDVEKDIEPADVHAVIAERTRGIREKRLLHGFPDEEELLDAAKNAEAEDTSQRGRRGDGEDASATGEVPREEEDDFAAETVDTSQLPEKKPRNHNGSTGLFDEEASDARATDSDFSDAEAGGSAAGAASRGTGLQRARQRGLPRGCAARVGEKRGARAALSLVVGRPSEEFSSEAAGPQKGRRGLGRRGRVKDASSSPNVHASGKTGTRGNRGRRDSHDEDADFGEEEGNQSPTMSARTSGPAGGGREREKPFSQLSAKRKGAVGGLSSEPKRQQADLRSFFRPSQISSSRPASQTRGVNSSPGYAPHSRMHPAASEGDGHEGSRRESHTSRFHSARPPSRPASSCEVDGTRQESRMFQEEREAQREGQIPNRSDKDRTATAATGYSLGTQEFTRKRRSSYMSEDDASRKGEESLVEDEDDLFLSSLGRAADSALRRGTDSISSSWSRRR</sequence>
<feature type="region of interest" description="Disordered" evidence="2">
    <location>
        <begin position="578"/>
        <end position="605"/>
    </location>
</feature>
<name>A0A0F7UMI2_NEOCL</name>
<dbReference type="EMBL" id="LN714487">
    <property type="protein sequence ID" value="CEL71133.1"/>
    <property type="molecule type" value="Genomic_DNA"/>
</dbReference>
<dbReference type="GO" id="GO:0042138">
    <property type="term" value="P:meiotic DNA double-strand break formation"/>
    <property type="evidence" value="ECO:0007669"/>
    <property type="project" value="TreeGrafter"/>
</dbReference>
<dbReference type="InterPro" id="IPR004843">
    <property type="entry name" value="Calcineurin-like_PHP"/>
</dbReference>
<dbReference type="PANTHER" id="PTHR10139:SF1">
    <property type="entry name" value="DOUBLE-STRAND BREAK REPAIR PROTEIN MRE11"/>
    <property type="match status" value="1"/>
</dbReference>
<dbReference type="Gene3D" id="3.60.21.10">
    <property type="match status" value="1"/>
</dbReference>
<feature type="compositionally biased region" description="Low complexity" evidence="2">
    <location>
        <begin position="578"/>
        <end position="588"/>
    </location>
</feature>
<feature type="compositionally biased region" description="Basic and acidic residues" evidence="2">
    <location>
        <begin position="1171"/>
        <end position="1188"/>
    </location>
</feature>
<proteinExistence type="predicted"/>
<dbReference type="PANTHER" id="PTHR10139">
    <property type="entry name" value="DOUBLE-STRAND BREAK REPAIR PROTEIN MRE11"/>
    <property type="match status" value="1"/>
</dbReference>
<accession>A0A0F7UMI2</accession>
<evidence type="ECO:0000313" key="4">
    <source>
        <dbReference type="EMBL" id="CEL71133.1"/>
    </source>
</evidence>
<feature type="compositionally biased region" description="Basic and acidic residues" evidence="2">
    <location>
        <begin position="1140"/>
        <end position="1152"/>
    </location>
</feature>
<dbReference type="Gene3D" id="3.30.110.110">
    <property type="entry name" value="Mre11, capping domain"/>
    <property type="match status" value="1"/>
</dbReference>
<feature type="compositionally biased region" description="Basic and acidic residues" evidence="2">
    <location>
        <begin position="867"/>
        <end position="881"/>
    </location>
</feature>